<dbReference type="EMBL" id="AP025628">
    <property type="protein sequence ID" value="BDG59088.1"/>
    <property type="molecule type" value="Genomic_DNA"/>
</dbReference>
<dbReference type="Gene3D" id="1.25.40.10">
    <property type="entry name" value="Tetratricopeptide repeat domain"/>
    <property type="match status" value="1"/>
</dbReference>
<evidence type="ECO:0000256" key="4">
    <source>
        <dbReference type="ARBA" id="ARBA00023015"/>
    </source>
</evidence>
<dbReference type="PROSITE" id="PS50110">
    <property type="entry name" value="RESPONSE_REGULATORY"/>
    <property type="match status" value="1"/>
</dbReference>
<dbReference type="Pfam" id="PF14559">
    <property type="entry name" value="TPR_19"/>
    <property type="match status" value="1"/>
</dbReference>
<dbReference type="InterPro" id="IPR011990">
    <property type="entry name" value="TPR-like_helical_dom_sf"/>
</dbReference>
<keyword evidence="9" id="KW-0802">TPR repeat</keyword>
<reference evidence="12" key="1">
    <citation type="submission" date="2022-03" db="EMBL/GenBank/DDBJ databases">
        <title>Complete genome sequence of Caldinitratiruptor microaerophilus.</title>
        <authorList>
            <person name="Mukaiyama R."/>
            <person name="Nishiyama T."/>
            <person name="Ueda K."/>
        </authorList>
    </citation>
    <scope>NUCLEOTIDE SEQUENCE</scope>
    <source>
        <strain evidence="12">JCM 16183</strain>
    </source>
</reference>
<dbReference type="GO" id="GO:0000976">
    <property type="term" value="F:transcription cis-regulatory region binding"/>
    <property type="evidence" value="ECO:0007669"/>
    <property type="project" value="TreeGrafter"/>
</dbReference>
<dbReference type="RefSeq" id="WP_264843204.1">
    <property type="nucleotide sequence ID" value="NZ_AP025628.1"/>
</dbReference>
<dbReference type="AlphaFoldDB" id="A0AA35G798"/>
<protein>
    <recommendedName>
        <fullName evidence="1">Stage 0 sporulation protein A homolog</fullName>
    </recommendedName>
</protein>
<evidence type="ECO:0000313" key="12">
    <source>
        <dbReference type="EMBL" id="BDG59088.1"/>
    </source>
</evidence>
<evidence type="ECO:0000313" key="13">
    <source>
        <dbReference type="Proteomes" id="UP001163687"/>
    </source>
</evidence>
<dbReference type="GO" id="GO:0000156">
    <property type="term" value="F:phosphorelay response regulator activity"/>
    <property type="evidence" value="ECO:0007669"/>
    <property type="project" value="TreeGrafter"/>
</dbReference>
<evidence type="ECO:0000256" key="7">
    <source>
        <dbReference type="ARBA" id="ARBA00024867"/>
    </source>
</evidence>
<dbReference type="GO" id="GO:0005829">
    <property type="term" value="C:cytosol"/>
    <property type="evidence" value="ECO:0007669"/>
    <property type="project" value="TreeGrafter"/>
</dbReference>
<keyword evidence="3" id="KW-0902">Two-component regulatory system</keyword>
<evidence type="ECO:0000256" key="3">
    <source>
        <dbReference type="ARBA" id="ARBA00023012"/>
    </source>
</evidence>
<dbReference type="InterPro" id="IPR019734">
    <property type="entry name" value="TPR_rpt"/>
</dbReference>
<dbReference type="InterPro" id="IPR001789">
    <property type="entry name" value="Sig_transdc_resp-reg_receiver"/>
</dbReference>
<gene>
    <name evidence="12" type="ORF">caldi_01780</name>
</gene>
<name>A0AA35G798_9FIRM</name>
<keyword evidence="5" id="KW-0238">DNA-binding</keyword>
<dbReference type="PANTHER" id="PTHR48111:SF1">
    <property type="entry name" value="TWO-COMPONENT RESPONSE REGULATOR ORR33"/>
    <property type="match status" value="1"/>
</dbReference>
<feature type="repeat" description="TPR" evidence="9">
    <location>
        <begin position="167"/>
        <end position="200"/>
    </location>
</feature>
<evidence type="ECO:0000256" key="8">
    <source>
        <dbReference type="PROSITE-ProRule" id="PRU00169"/>
    </source>
</evidence>
<sequence length="245" mass="26901">MAGEHILVVDDEKNIRLMMQECLEQAGYQVDSAVDGEHALEKIAARGYDLVLLDLRLPGMSGMEVLRQARGRRPDQPVVMITAHGTIETAVEAMKLGAVDYLQKPFTPDEIQAIVARVLSRRRLPVDEPAASFATCVEQAKLLIQRGQPREALPFLHRAVSLEPEHPEPYNLMGAIHELLGEPDHARKMYRAALAIDPSYRPALTNLHRITQWDYHPETPELGEAGAPPPATDGEGTGEGPGGAE</sequence>
<evidence type="ECO:0000256" key="1">
    <source>
        <dbReference type="ARBA" id="ARBA00018672"/>
    </source>
</evidence>
<dbReference type="InterPro" id="IPR011006">
    <property type="entry name" value="CheY-like_superfamily"/>
</dbReference>
<feature type="region of interest" description="Disordered" evidence="10">
    <location>
        <begin position="218"/>
        <end position="245"/>
    </location>
</feature>
<dbReference type="FunFam" id="3.40.50.2300:FF:000018">
    <property type="entry name" value="DNA-binding transcriptional regulator NtrC"/>
    <property type="match status" value="1"/>
</dbReference>
<keyword evidence="2 8" id="KW-0597">Phosphoprotein</keyword>
<dbReference type="Pfam" id="PF00072">
    <property type="entry name" value="Response_reg"/>
    <property type="match status" value="1"/>
</dbReference>
<dbReference type="KEGG" id="cmic:caldi_01780"/>
<evidence type="ECO:0000256" key="2">
    <source>
        <dbReference type="ARBA" id="ARBA00022553"/>
    </source>
</evidence>
<dbReference type="SMART" id="SM00448">
    <property type="entry name" value="REC"/>
    <property type="match status" value="1"/>
</dbReference>
<comment type="function">
    <text evidence="7">May play the central regulatory role in sporulation. It may be an element of the effector pathway responsible for the activation of sporulation genes in response to nutritional stress. Spo0A may act in concert with spo0H (a sigma factor) to control the expression of some genes that are critical to the sporulation process.</text>
</comment>
<dbReference type="Gene3D" id="3.40.50.2300">
    <property type="match status" value="1"/>
</dbReference>
<proteinExistence type="predicted"/>
<dbReference type="InterPro" id="IPR039420">
    <property type="entry name" value="WalR-like"/>
</dbReference>
<keyword evidence="6" id="KW-0804">Transcription</keyword>
<feature type="modified residue" description="4-aspartylphosphate" evidence="8">
    <location>
        <position position="54"/>
    </location>
</feature>
<dbReference type="PANTHER" id="PTHR48111">
    <property type="entry name" value="REGULATOR OF RPOS"/>
    <property type="match status" value="1"/>
</dbReference>
<organism evidence="12 13">
    <name type="scientific">Caldinitratiruptor microaerophilus</name>
    <dbReference type="NCBI Taxonomy" id="671077"/>
    <lineage>
        <taxon>Bacteria</taxon>
        <taxon>Bacillati</taxon>
        <taxon>Bacillota</taxon>
        <taxon>Clostridia</taxon>
        <taxon>Eubacteriales</taxon>
        <taxon>Symbiobacteriaceae</taxon>
        <taxon>Caldinitratiruptor</taxon>
    </lineage>
</organism>
<dbReference type="PROSITE" id="PS50005">
    <property type="entry name" value="TPR"/>
    <property type="match status" value="1"/>
</dbReference>
<evidence type="ECO:0000256" key="6">
    <source>
        <dbReference type="ARBA" id="ARBA00023163"/>
    </source>
</evidence>
<dbReference type="SMART" id="SM00028">
    <property type="entry name" value="TPR"/>
    <property type="match status" value="2"/>
</dbReference>
<keyword evidence="13" id="KW-1185">Reference proteome</keyword>
<evidence type="ECO:0000256" key="5">
    <source>
        <dbReference type="ARBA" id="ARBA00023125"/>
    </source>
</evidence>
<keyword evidence="4" id="KW-0805">Transcription regulation</keyword>
<evidence type="ECO:0000256" key="9">
    <source>
        <dbReference type="PROSITE-ProRule" id="PRU00339"/>
    </source>
</evidence>
<dbReference type="GO" id="GO:0032993">
    <property type="term" value="C:protein-DNA complex"/>
    <property type="evidence" value="ECO:0007669"/>
    <property type="project" value="TreeGrafter"/>
</dbReference>
<dbReference type="SUPFAM" id="SSF48452">
    <property type="entry name" value="TPR-like"/>
    <property type="match status" value="1"/>
</dbReference>
<feature type="domain" description="Response regulatory" evidence="11">
    <location>
        <begin position="5"/>
        <end position="119"/>
    </location>
</feature>
<evidence type="ECO:0000259" key="11">
    <source>
        <dbReference type="PROSITE" id="PS50110"/>
    </source>
</evidence>
<evidence type="ECO:0000256" key="10">
    <source>
        <dbReference type="SAM" id="MobiDB-lite"/>
    </source>
</evidence>
<dbReference type="Proteomes" id="UP001163687">
    <property type="component" value="Chromosome"/>
</dbReference>
<dbReference type="GO" id="GO:0006355">
    <property type="term" value="P:regulation of DNA-templated transcription"/>
    <property type="evidence" value="ECO:0007669"/>
    <property type="project" value="TreeGrafter"/>
</dbReference>
<accession>A0AA35G798</accession>
<feature type="compositionally biased region" description="Gly residues" evidence="10">
    <location>
        <begin position="235"/>
        <end position="245"/>
    </location>
</feature>
<dbReference type="SUPFAM" id="SSF52172">
    <property type="entry name" value="CheY-like"/>
    <property type="match status" value="1"/>
</dbReference>